<sequence>MRHSHHHNHHHHCHHHHTAAPSSPPAAIPETSMLVAACGQVLTEAVTSVAHPWSTATSGERKGAA</sequence>
<comment type="caution">
    <text evidence="2">The sequence shown here is derived from an EMBL/GenBank/DDBJ whole genome shotgun (WGS) entry which is preliminary data.</text>
</comment>
<evidence type="ECO:0000313" key="3">
    <source>
        <dbReference type="Proteomes" id="UP000324222"/>
    </source>
</evidence>
<protein>
    <submittedName>
        <fullName evidence="2">Uncharacterized protein</fullName>
    </submittedName>
</protein>
<dbReference type="EMBL" id="VSRR010016737">
    <property type="protein sequence ID" value="MPC59640.1"/>
    <property type="molecule type" value="Genomic_DNA"/>
</dbReference>
<name>A0A5B7GHD8_PORTR</name>
<feature type="compositionally biased region" description="Basic residues" evidence="1">
    <location>
        <begin position="1"/>
        <end position="18"/>
    </location>
</feature>
<proteinExistence type="predicted"/>
<gene>
    <name evidence="2" type="ORF">E2C01_053664</name>
</gene>
<accession>A0A5B7GHD8</accession>
<dbReference type="Proteomes" id="UP000324222">
    <property type="component" value="Unassembled WGS sequence"/>
</dbReference>
<keyword evidence="3" id="KW-1185">Reference proteome</keyword>
<evidence type="ECO:0000256" key="1">
    <source>
        <dbReference type="SAM" id="MobiDB-lite"/>
    </source>
</evidence>
<feature type="region of interest" description="Disordered" evidence="1">
    <location>
        <begin position="1"/>
        <end position="28"/>
    </location>
</feature>
<reference evidence="2 3" key="1">
    <citation type="submission" date="2019-05" db="EMBL/GenBank/DDBJ databases">
        <title>Another draft genome of Portunus trituberculatus and its Hox gene families provides insights of decapod evolution.</title>
        <authorList>
            <person name="Jeong J.-H."/>
            <person name="Song I."/>
            <person name="Kim S."/>
            <person name="Choi T."/>
            <person name="Kim D."/>
            <person name="Ryu S."/>
            <person name="Kim W."/>
        </authorList>
    </citation>
    <scope>NUCLEOTIDE SEQUENCE [LARGE SCALE GENOMIC DNA]</scope>
    <source>
        <tissue evidence="2">Muscle</tissue>
    </source>
</reference>
<evidence type="ECO:0000313" key="2">
    <source>
        <dbReference type="EMBL" id="MPC59640.1"/>
    </source>
</evidence>
<organism evidence="2 3">
    <name type="scientific">Portunus trituberculatus</name>
    <name type="common">Swimming crab</name>
    <name type="synonym">Neptunus trituberculatus</name>
    <dbReference type="NCBI Taxonomy" id="210409"/>
    <lineage>
        <taxon>Eukaryota</taxon>
        <taxon>Metazoa</taxon>
        <taxon>Ecdysozoa</taxon>
        <taxon>Arthropoda</taxon>
        <taxon>Crustacea</taxon>
        <taxon>Multicrustacea</taxon>
        <taxon>Malacostraca</taxon>
        <taxon>Eumalacostraca</taxon>
        <taxon>Eucarida</taxon>
        <taxon>Decapoda</taxon>
        <taxon>Pleocyemata</taxon>
        <taxon>Brachyura</taxon>
        <taxon>Eubrachyura</taxon>
        <taxon>Portunoidea</taxon>
        <taxon>Portunidae</taxon>
        <taxon>Portuninae</taxon>
        <taxon>Portunus</taxon>
    </lineage>
</organism>
<dbReference type="AlphaFoldDB" id="A0A5B7GHD8"/>